<sequence length="367" mass="40047">MAADNVKRFEVRLGKWGLGIFIAGMSLLIFFSFLFGVMIGKDIDANPEKYSWGIARHVLGPSIPAENPVAPEQQKTVAAVRDVGKEQPTNENSEYDISDYDTLSKKSSSLRNSNTGNAGADQLADEPAAQVGEGMPLAKSSPPVVSAAPAAPPIPAVPEAGLYPVSRPGLEKKEEKKIAERKTASEAHPQRSALVSPKEIEKKPVVKLTREKEREIGLSIAERKNVRKEEKHITAEKKPDPRVEKGVIAAKKNSLKVEKTLAAEKKSDKAASPKEVKKEEKIQKPEGKKYIAQVASYQDRRKADQVAGKLKSMGYNTRVVPMDLPGKGRWYRLTIGGLSSHEKAKEAVANIEKKIGASKGFIRPEGE</sequence>
<reference evidence="4 5" key="1">
    <citation type="journal article" date="2007" name="Proc. Natl. Acad. Sci. U.S.A.">
        <title>The genome of Syntrophus aciditrophicus: life at the thermodynamic limit of microbial growth.</title>
        <authorList>
            <person name="McInerney M.J."/>
            <person name="Rohlin L."/>
            <person name="Mouttaki H."/>
            <person name="Kim U."/>
            <person name="Krupp R.S."/>
            <person name="Rios-Hernandez L."/>
            <person name="Sieber J."/>
            <person name="Struchtemeyer C.G."/>
            <person name="Bhattacharyya A."/>
            <person name="Campbell J.W."/>
            <person name="Gunsalus R.P."/>
        </authorList>
    </citation>
    <scope>NUCLEOTIDE SEQUENCE [LARGE SCALE GENOMIC DNA]</scope>
    <source>
        <strain evidence="4 5">SB</strain>
    </source>
</reference>
<dbReference type="Gene3D" id="3.30.70.1070">
    <property type="entry name" value="Sporulation related repeat"/>
    <property type="match status" value="1"/>
</dbReference>
<dbReference type="OrthoDB" id="7063246at2"/>
<dbReference type="EMBL" id="CP000252">
    <property type="protein sequence ID" value="ABC78210.1"/>
    <property type="molecule type" value="Genomic_DNA"/>
</dbReference>
<organism evidence="4 5">
    <name type="scientific">Syntrophus aciditrophicus (strain SB)</name>
    <dbReference type="NCBI Taxonomy" id="56780"/>
    <lineage>
        <taxon>Bacteria</taxon>
        <taxon>Pseudomonadati</taxon>
        <taxon>Thermodesulfobacteriota</taxon>
        <taxon>Syntrophia</taxon>
        <taxon>Syntrophales</taxon>
        <taxon>Syntrophaceae</taxon>
        <taxon>Syntrophus</taxon>
    </lineage>
</organism>
<keyword evidence="4" id="KW-0131">Cell cycle</keyword>
<name>Q2LVU7_SYNAS</name>
<evidence type="ECO:0000313" key="5">
    <source>
        <dbReference type="Proteomes" id="UP000001933"/>
    </source>
</evidence>
<evidence type="ECO:0000259" key="3">
    <source>
        <dbReference type="PROSITE" id="PS51724"/>
    </source>
</evidence>
<feature type="region of interest" description="Disordered" evidence="1">
    <location>
        <begin position="225"/>
        <end position="249"/>
    </location>
</feature>
<feature type="region of interest" description="Disordered" evidence="1">
    <location>
        <begin position="262"/>
        <end position="285"/>
    </location>
</feature>
<evidence type="ECO:0000313" key="4">
    <source>
        <dbReference type="EMBL" id="ABC78210.1"/>
    </source>
</evidence>
<keyword evidence="4" id="KW-0132">Cell division</keyword>
<feature type="region of interest" description="Disordered" evidence="1">
    <location>
        <begin position="165"/>
        <end position="198"/>
    </location>
</feature>
<dbReference type="InterPro" id="IPR007730">
    <property type="entry name" value="SPOR-like_dom"/>
</dbReference>
<dbReference type="SUPFAM" id="SSF110997">
    <property type="entry name" value="Sporulation related repeat"/>
    <property type="match status" value="1"/>
</dbReference>
<accession>Q2LVU7</accession>
<feature type="compositionally biased region" description="Basic and acidic residues" evidence="1">
    <location>
        <begin position="225"/>
        <end position="245"/>
    </location>
</feature>
<dbReference type="PROSITE" id="PS51724">
    <property type="entry name" value="SPOR"/>
    <property type="match status" value="1"/>
</dbReference>
<dbReference type="Pfam" id="PF05036">
    <property type="entry name" value="SPOR"/>
    <property type="match status" value="1"/>
</dbReference>
<dbReference type="Proteomes" id="UP000001933">
    <property type="component" value="Chromosome"/>
</dbReference>
<dbReference type="GO" id="GO:0051301">
    <property type="term" value="P:cell division"/>
    <property type="evidence" value="ECO:0007669"/>
    <property type="project" value="UniProtKB-KW"/>
</dbReference>
<dbReference type="GO" id="GO:0042834">
    <property type="term" value="F:peptidoglycan binding"/>
    <property type="evidence" value="ECO:0007669"/>
    <property type="project" value="InterPro"/>
</dbReference>
<dbReference type="InParanoid" id="Q2LVU7"/>
<proteinExistence type="predicted"/>
<keyword evidence="5" id="KW-1185">Reference proteome</keyword>
<feature type="transmembrane region" description="Helical" evidence="2">
    <location>
        <begin position="16"/>
        <end position="39"/>
    </location>
</feature>
<dbReference type="InterPro" id="IPR036680">
    <property type="entry name" value="SPOR-like_sf"/>
</dbReference>
<keyword evidence="2" id="KW-0472">Membrane</keyword>
<feature type="compositionally biased region" description="Basic and acidic residues" evidence="1">
    <location>
        <begin position="169"/>
        <end position="189"/>
    </location>
</feature>
<dbReference type="STRING" id="56780.SYN_00995"/>
<keyword evidence="2" id="KW-0812">Transmembrane</keyword>
<keyword evidence="2" id="KW-1133">Transmembrane helix</keyword>
<dbReference type="eggNOG" id="COG3087">
    <property type="taxonomic scope" value="Bacteria"/>
</dbReference>
<dbReference type="KEGG" id="sat:SYN_00995"/>
<evidence type="ECO:0000256" key="1">
    <source>
        <dbReference type="SAM" id="MobiDB-lite"/>
    </source>
</evidence>
<evidence type="ECO:0000256" key="2">
    <source>
        <dbReference type="SAM" id="Phobius"/>
    </source>
</evidence>
<gene>
    <name evidence="4" type="ORF">SYN_00995</name>
</gene>
<feature type="domain" description="SPOR" evidence="3">
    <location>
        <begin position="284"/>
        <end position="364"/>
    </location>
</feature>
<dbReference type="HOGENOM" id="CLU_754252_0_0_7"/>
<dbReference type="AlphaFoldDB" id="Q2LVU7"/>
<dbReference type="RefSeq" id="WP_011418229.1">
    <property type="nucleotide sequence ID" value="NC_007759.1"/>
</dbReference>
<protein>
    <submittedName>
        <fullName evidence="4">Cell division protein</fullName>
    </submittedName>
</protein>
<feature type="region of interest" description="Disordered" evidence="1">
    <location>
        <begin position="81"/>
        <end position="101"/>
    </location>
</feature>